<dbReference type="AlphaFoldDB" id="A0AAV6H4C0"/>
<reference evidence="3" key="1">
    <citation type="submission" date="2020-10" db="EMBL/GenBank/DDBJ databases">
        <title>Chromosome-scale genome assembly of the Allis shad, Alosa alosa.</title>
        <authorList>
            <person name="Margot Z."/>
            <person name="Christophe K."/>
            <person name="Cabau C."/>
            <person name="Louis A."/>
            <person name="Berthelot C."/>
            <person name="Parey E."/>
            <person name="Roest Crollius H."/>
            <person name="Montfort J."/>
            <person name="Robinson-Rechavi M."/>
            <person name="Bucao C."/>
            <person name="Bouchez O."/>
            <person name="Gislard M."/>
            <person name="Lluch J."/>
            <person name="Milhes M."/>
            <person name="Lampietro C."/>
            <person name="Lopez Roques C."/>
            <person name="Donnadieu C."/>
            <person name="Braasch I."/>
            <person name="Desvignes T."/>
            <person name="Postlethwait J."/>
            <person name="Bobe J."/>
            <person name="Guiguen Y."/>
        </authorList>
    </citation>
    <scope>NUCLEOTIDE SEQUENCE</scope>
    <source>
        <strain evidence="3">M-15738</strain>
        <tissue evidence="3">Blood</tissue>
    </source>
</reference>
<dbReference type="GO" id="GO:0045815">
    <property type="term" value="P:transcription initiation-coupled chromatin remodeling"/>
    <property type="evidence" value="ECO:0007669"/>
    <property type="project" value="TreeGrafter"/>
</dbReference>
<dbReference type="InterPro" id="IPR032743">
    <property type="entry name" value="FAM47"/>
</dbReference>
<comment type="caution">
    <text evidence="3">The sequence shown here is derived from an EMBL/GenBank/DDBJ whole genome shotgun (WGS) entry which is preliminary data.</text>
</comment>
<evidence type="ECO:0000313" key="4">
    <source>
        <dbReference type="Proteomes" id="UP000823561"/>
    </source>
</evidence>
<dbReference type="PANTHER" id="PTHR46449">
    <property type="entry name" value="ZGC:158260"/>
    <property type="match status" value="1"/>
</dbReference>
<keyword evidence="4" id="KW-1185">Reference proteome</keyword>
<evidence type="ECO:0000256" key="2">
    <source>
        <dbReference type="SAM" id="MobiDB-lite"/>
    </source>
</evidence>
<dbReference type="GO" id="GO:0000785">
    <property type="term" value="C:chromatin"/>
    <property type="evidence" value="ECO:0007669"/>
    <property type="project" value="TreeGrafter"/>
</dbReference>
<evidence type="ECO:0000313" key="3">
    <source>
        <dbReference type="EMBL" id="KAG5280447.1"/>
    </source>
</evidence>
<sequence>MAGYFTILSSRKRTENTPVYPWYKQRLFVRSLKDPQNKQKLSGALDGHRWRFLNSRLDDFRDGYPLNVEQESFASSQCKTSPVLFGKTVVTGSSVKVKSKLSKEQVCFSKENPLKHMHHAHVDAVEDRLTQHPLALYPHLENGMAPELFDEVLLVLDPDMYLKKRSALKCEKQEHKDFYNSEKTLPPITKDEGLISVKEISQGLNQMNPYELKDTKTSWDKEDQRVCVKGLRSPSQDEDIKKVTKHFCDWVISLGGDTNNLTDSTVLGLFVSGYEKKPSLIFPIEVIKPSNIPEELRSAMEHGRFLTTDTLLKDSDLHGFQTKSKKTKFGAWYLDPKLWKKRLSNEPLRDPSALEEDMLFYEQPSAMDDDLKQLHGTLALRQFIASKGLRIPRFLRALISEEDKENKGRGTDTTGSMSMQRGTVISI</sequence>
<comment type="similarity">
    <text evidence="1">Belongs to the FAM47 family.</text>
</comment>
<gene>
    <name evidence="3" type="ORF">AALO_G00060060</name>
</gene>
<accession>A0AAV6H4C0</accession>
<dbReference type="Pfam" id="PF14642">
    <property type="entry name" value="FAM47"/>
    <property type="match status" value="1"/>
</dbReference>
<feature type="compositionally biased region" description="Polar residues" evidence="2">
    <location>
        <begin position="411"/>
        <end position="427"/>
    </location>
</feature>
<dbReference type="PANTHER" id="PTHR46449:SF5">
    <property type="entry name" value="FAMILY WITH SEQUENCE SIMILARITY 47 MEMBER E"/>
    <property type="match status" value="1"/>
</dbReference>
<feature type="region of interest" description="Disordered" evidence="2">
    <location>
        <begin position="402"/>
        <end position="427"/>
    </location>
</feature>
<dbReference type="Proteomes" id="UP000823561">
    <property type="component" value="Chromosome 5"/>
</dbReference>
<name>A0AAV6H4C0_9TELE</name>
<protein>
    <recommendedName>
        <fullName evidence="5">Protein FAM47E</fullName>
    </recommendedName>
</protein>
<evidence type="ECO:0008006" key="5">
    <source>
        <dbReference type="Google" id="ProtNLM"/>
    </source>
</evidence>
<proteinExistence type="inferred from homology"/>
<organism evidence="3 4">
    <name type="scientific">Alosa alosa</name>
    <name type="common">allis shad</name>
    <dbReference type="NCBI Taxonomy" id="278164"/>
    <lineage>
        <taxon>Eukaryota</taxon>
        <taxon>Metazoa</taxon>
        <taxon>Chordata</taxon>
        <taxon>Craniata</taxon>
        <taxon>Vertebrata</taxon>
        <taxon>Euteleostomi</taxon>
        <taxon>Actinopterygii</taxon>
        <taxon>Neopterygii</taxon>
        <taxon>Teleostei</taxon>
        <taxon>Clupei</taxon>
        <taxon>Clupeiformes</taxon>
        <taxon>Clupeoidei</taxon>
        <taxon>Clupeidae</taxon>
        <taxon>Alosa</taxon>
    </lineage>
</organism>
<evidence type="ECO:0000256" key="1">
    <source>
        <dbReference type="ARBA" id="ARBA00005277"/>
    </source>
</evidence>
<dbReference type="EMBL" id="JADWDJ010000005">
    <property type="protein sequence ID" value="KAG5280447.1"/>
    <property type="molecule type" value="Genomic_DNA"/>
</dbReference>